<dbReference type="AlphaFoldDB" id="A0A2D2CWW1"/>
<organism evidence="2 3">
    <name type="scientific">Methylosinus trichosporium (strain ATCC 35070 / NCIMB 11131 / UNIQEM 75 / OB3b)</name>
    <dbReference type="NCBI Taxonomy" id="595536"/>
    <lineage>
        <taxon>Bacteria</taxon>
        <taxon>Pseudomonadati</taxon>
        <taxon>Pseudomonadota</taxon>
        <taxon>Alphaproteobacteria</taxon>
        <taxon>Hyphomicrobiales</taxon>
        <taxon>Methylocystaceae</taxon>
        <taxon>Methylosinus</taxon>
    </lineage>
</organism>
<dbReference type="STRING" id="595536.GCA_000178815_04346"/>
<feature type="compositionally biased region" description="Basic and acidic residues" evidence="1">
    <location>
        <begin position="122"/>
        <end position="138"/>
    </location>
</feature>
<evidence type="ECO:0000256" key="1">
    <source>
        <dbReference type="SAM" id="MobiDB-lite"/>
    </source>
</evidence>
<evidence type="ECO:0000313" key="2">
    <source>
        <dbReference type="EMBL" id="ATQ67159.1"/>
    </source>
</evidence>
<feature type="region of interest" description="Disordered" evidence="1">
    <location>
        <begin position="122"/>
        <end position="150"/>
    </location>
</feature>
<sequence length="171" mass="18862">MARSSAAPSRADIDKAKLLYDAGVEPLGKLREMLGMSERKFHAFRIEHGWPMRASPIKRAEAPKAGEHAKKRPSKSLIARLEDAVEREFARAETALESGGTKSIEQSARVLASLVRSLAELKRMSSDASRGEEEERNGAEAIDDEPPRQLAELREELARRLERLGGCGETA</sequence>
<accession>A0A2D2CWW1</accession>
<gene>
    <name evidence="2" type="ORF">CQW49_04075</name>
</gene>
<dbReference type="Proteomes" id="UP000230709">
    <property type="component" value="Chromosome"/>
</dbReference>
<protein>
    <submittedName>
        <fullName evidence="2">Uncharacterized protein</fullName>
    </submittedName>
</protein>
<dbReference type="KEGG" id="mtw:CQW49_04075"/>
<dbReference type="EMBL" id="CP023737">
    <property type="protein sequence ID" value="ATQ67159.1"/>
    <property type="molecule type" value="Genomic_DNA"/>
</dbReference>
<keyword evidence="3" id="KW-1185">Reference proteome</keyword>
<proteinExistence type="predicted"/>
<dbReference type="RefSeq" id="WP_003610356.1">
    <property type="nucleotide sequence ID" value="NZ_ADVE02000001.1"/>
</dbReference>
<evidence type="ECO:0000313" key="3">
    <source>
        <dbReference type="Proteomes" id="UP000230709"/>
    </source>
</evidence>
<reference evidence="3" key="1">
    <citation type="submission" date="2017-10" db="EMBL/GenBank/DDBJ databases">
        <title>Completed PacBio SMRT sequence of Methylosinus trichosporium OB3b reveals presence of a third large plasmid.</title>
        <authorList>
            <person name="Charles T.C."/>
            <person name="Lynch M.D.J."/>
            <person name="Heil J.R."/>
            <person name="Cheng J."/>
        </authorList>
    </citation>
    <scope>NUCLEOTIDE SEQUENCE [LARGE SCALE GENOMIC DNA]</scope>
    <source>
        <strain evidence="3">OB3b</strain>
    </source>
</reference>
<name>A0A2D2CWW1_METT3</name>